<sequence>MSFFKRLKDKFSGQDIEKDFGKMDDFESERKNEGHEEVEWRDENQDFERQVETRPSQTENTHMQTHPTQSEISNLNEPSPKKKKLKANEIDWKDQSWDDDFEDDGLMSIEEFEELEAQKIGAKFRDGLEKSRENFQTQLNNLIAHYRTVDEDFFEALEEMLIQADVGFNTVMELVDELRMEAKRRNVTETEDLRETIVEKMVEIYHQEDDKSEEMNLEDERLNVILMVGVNGVGKTTTIGKLAHRYQAQGKKVMLAAGDTFRAGAIEQLQVWGDRVGVEVIRQKEGSDPAAVMYDAINAAKNKGVDILICDTAGRLQNKQNLMNELQKVKRVIGRSIPEAPHEVLLCLDATTGQNALAQAKAFKEVTDVTGIVLTKLDGTAKGGIVLAIRNELHIPVKYVGLGEKLDDLQPFNAESYVYGLFADMIEESVTTDENGDVTDERQ</sequence>
<feature type="binding site" evidence="9">
    <location>
        <begin position="229"/>
        <end position="236"/>
    </location>
    <ligand>
        <name>GTP</name>
        <dbReference type="ChEBI" id="CHEBI:37565"/>
    </ligand>
</feature>
<dbReference type="GO" id="GO:0005047">
    <property type="term" value="F:signal recognition particle binding"/>
    <property type="evidence" value="ECO:0007669"/>
    <property type="project" value="TreeGrafter"/>
</dbReference>
<evidence type="ECO:0000259" key="11">
    <source>
        <dbReference type="PROSITE" id="PS00300"/>
    </source>
</evidence>
<evidence type="ECO:0000256" key="7">
    <source>
        <dbReference type="ARBA" id="ARBA00023170"/>
    </source>
</evidence>
<dbReference type="PANTHER" id="PTHR43134:SF1">
    <property type="entry name" value="SIGNAL RECOGNITION PARTICLE RECEPTOR SUBUNIT ALPHA"/>
    <property type="match status" value="1"/>
</dbReference>
<evidence type="ECO:0000313" key="13">
    <source>
        <dbReference type="EMBL" id="OTW32288.1"/>
    </source>
</evidence>
<name>A0A2T4MK54_9STAP</name>
<dbReference type="Pfam" id="PF00448">
    <property type="entry name" value="SRP54"/>
    <property type="match status" value="1"/>
</dbReference>
<gene>
    <name evidence="9 12" type="primary">ftsY</name>
    <name evidence="13" type="ORF">B9M88_01015</name>
    <name evidence="12" type="ORF">GLV84_10160</name>
</gene>
<dbReference type="OrthoDB" id="9804720at2"/>
<dbReference type="FunFam" id="3.40.50.300:FF:000053">
    <property type="entry name" value="Signal recognition particle receptor FtsY"/>
    <property type="match status" value="1"/>
</dbReference>
<dbReference type="GO" id="GO:0005886">
    <property type="term" value="C:plasma membrane"/>
    <property type="evidence" value="ECO:0007669"/>
    <property type="project" value="UniProtKB-SubCell"/>
</dbReference>
<dbReference type="InterPro" id="IPR027417">
    <property type="entry name" value="P-loop_NTPase"/>
</dbReference>
<dbReference type="Proteomes" id="UP000646308">
    <property type="component" value="Unassembled WGS sequence"/>
</dbReference>
<reference evidence="12" key="2">
    <citation type="submission" date="2019-11" db="EMBL/GenBank/DDBJ databases">
        <title>Whole genome comparisons of Staphylococcus agnetis isolates from cattle and chickens.</title>
        <authorList>
            <person name="Rhoads D."/>
            <person name="Shwani A."/>
            <person name="Adkins P."/>
            <person name="Calcutt M."/>
            <person name="Middleton J."/>
        </authorList>
    </citation>
    <scope>NUCLEOTIDE SEQUENCE</scope>
    <source>
        <strain evidence="12">1387</strain>
    </source>
</reference>
<dbReference type="NCBIfam" id="TIGR00064">
    <property type="entry name" value="ftsY"/>
    <property type="match status" value="1"/>
</dbReference>
<keyword evidence="2 9" id="KW-0963">Cytoplasm</keyword>
<evidence type="ECO:0000256" key="1">
    <source>
        <dbReference type="ARBA" id="ARBA00022475"/>
    </source>
</evidence>
<comment type="subcellular location">
    <subcellularLocation>
        <location evidence="9">Cell membrane</location>
        <topology evidence="9">Peripheral membrane protein</topology>
        <orientation evidence="9">Cytoplasmic side</orientation>
    </subcellularLocation>
    <subcellularLocation>
        <location evidence="9">Cytoplasm</location>
    </subcellularLocation>
</comment>
<keyword evidence="7 9" id="KW-0675">Receptor</keyword>
<organism evidence="12 15">
    <name type="scientific">Staphylococcus agnetis</name>
    <dbReference type="NCBI Taxonomy" id="985762"/>
    <lineage>
        <taxon>Bacteria</taxon>
        <taxon>Bacillati</taxon>
        <taxon>Bacillota</taxon>
        <taxon>Bacilli</taxon>
        <taxon>Bacillales</taxon>
        <taxon>Staphylococcaceae</taxon>
        <taxon>Staphylococcus</taxon>
    </lineage>
</organism>
<keyword evidence="4 9" id="KW-0378">Hydrolase</keyword>
<feature type="compositionally biased region" description="Polar residues" evidence="10">
    <location>
        <begin position="53"/>
        <end position="77"/>
    </location>
</feature>
<dbReference type="FunFam" id="1.20.120.140:FF:000002">
    <property type="entry name" value="Signal recognition particle receptor FtsY"/>
    <property type="match status" value="1"/>
</dbReference>
<reference evidence="13 14" key="1">
    <citation type="submission" date="2017-04" db="EMBL/GenBank/DDBJ databases">
        <title>Staphylococcus agnetis, a potential pathogen in the broiler production.</title>
        <authorList>
            <person name="Poulsen L."/>
        </authorList>
    </citation>
    <scope>NUCLEOTIDE SEQUENCE [LARGE SCALE GENOMIC DNA]</scope>
    <source>
        <strain evidence="13 14">723_310714_2_2_spleen</strain>
    </source>
</reference>
<dbReference type="GO" id="GO:0006614">
    <property type="term" value="P:SRP-dependent cotranslational protein targeting to membrane"/>
    <property type="evidence" value="ECO:0007669"/>
    <property type="project" value="InterPro"/>
</dbReference>
<dbReference type="GO" id="GO:0003924">
    <property type="term" value="F:GTPase activity"/>
    <property type="evidence" value="ECO:0007669"/>
    <property type="project" value="UniProtKB-UniRule"/>
</dbReference>
<dbReference type="SMART" id="SM00963">
    <property type="entry name" value="SRP54_N"/>
    <property type="match status" value="1"/>
</dbReference>
<dbReference type="Pfam" id="PF02881">
    <property type="entry name" value="SRP54_N"/>
    <property type="match status" value="1"/>
</dbReference>
<dbReference type="GO" id="GO:0005737">
    <property type="term" value="C:cytoplasm"/>
    <property type="evidence" value="ECO:0007669"/>
    <property type="project" value="UniProtKB-SubCell"/>
</dbReference>
<dbReference type="SMART" id="SM00382">
    <property type="entry name" value="AAA"/>
    <property type="match status" value="1"/>
</dbReference>
<feature type="binding site" evidence="9">
    <location>
        <begin position="375"/>
        <end position="378"/>
    </location>
    <ligand>
        <name>GTP</name>
        <dbReference type="ChEBI" id="CHEBI:37565"/>
    </ligand>
</feature>
<feature type="compositionally biased region" description="Basic and acidic residues" evidence="10">
    <location>
        <begin position="14"/>
        <end position="52"/>
    </location>
</feature>
<feature type="domain" description="SRP54-type proteins GTP-binding" evidence="11">
    <location>
        <begin position="396"/>
        <end position="409"/>
    </location>
</feature>
<comment type="catalytic activity">
    <reaction evidence="8 9">
        <text>GTP + H2O = GDP + phosphate + H(+)</text>
        <dbReference type="Rhea" id="RHEA:19669"/>
        <dbReference type="ChEBI" id="CHEBI:15377"/>
        <dbReference type="ChEBI" id="CHEBI:15378"/>
        <dbReference type="ChEBI" id="CHEBI:37565"/>
        <dbReference type="ChEBI" id="CHEBI:43474"/>
        <dbReference type="ChEBI" id="CHEBI:58189"/>
        <dbReference type="EC" id="3.6.5.4"/>
    </reaction>
</comment>
<evidence type="ECO:0000256" key="6">
    <source>
        <dbReference type="ARBA" id="ARBA00023136"/>
    </source>
</evidence>
<dbReference type="Proteomes" id="UP000195208">
    <property type="component" value="Unassembled WGS sequence"/>
</dbReference>
<dbReference type="RefSeq" id="WP_060550891.1">
    <property type="nucleotide sequence ID" value="NZ_CP009623.1"/>
</dbReference>
<dbReference type="InterPro" id="IPR003593">
    <property type="entry name" value="AAA+_ATPase"/>
</dbReference>
<evidence type="ECO:0000256" key="4">
    <source>
        <dbReference type="ARBA" id="ARBA00022801"/>
    </source>
</evidence>
<dbReference type="InterPro" id="IPR036225">
    <property type="entry name" value="SRP/SRP_N"/>
</dbReference>
<comment type="function">
    <text evidence="9">Involved in targeting and insertion of nascent membrane proteins into the cytoplasmic membrane. Acts as a receptor for the complex formed by the signal recognition particle (SRP) and the ribosome-nascent chain (RNC).</text>
</comment>
<evidence type="ECO:0000256" key="5">
    <source>
        <dbReference type="ARBA" id="ARBA00023134"/>
    </source>
</evidence>
<dbReference type="KEGG" id="sagq:EP23_02180"/>
<feature type="region of interest" description="Disordered" evidence="10">
    <location>
        <begin position="14"/>
        <end position="89"/>
    </location>
</feature>
<dbReference type="InterPro" id="IPR004390">
    <property type="entry name" value="SR_rcpt_FtsY"/>
</dbReference>
<keyword evidence="1 9" id="KW-1003">Cell membrane</keyword>
<evidence type="ECO:0000256" key="2">
    <source>
        <dbReference type="ARBA" id="ARBA00022490"/>
    </source>
</evidence>
<dbReference type="HAMAP" id="MF_00920">
    <property type="entry name" value="FtsY"/>
    <property type="match status" value="1"/>
</dbReference>
<dbReference type="Gene3D" id="1.20.120.140">
    <property type="entry name" value="Signal recognition particle SRP54, nucleotide-binding domain"/>
    <property type="match status" value="1"/>
</dbReference>
<keyword evidence="3 9" id="KW-0547">Nucleotide-binding</keyword>
<feature type="binding site" evidence="9">
    <location>
        <begin position="311"/>
        <end position="315"/>
    </location>
    <ligand>
        <name>GTP</name>
        <dbReference type="ChEBI" id="CHEBI:37565"/>
    </ligand>
</feature>
<evidence type="ECO:0000313" key="14">
    <source>
        <dbReference type="Proteomes" id="UP000195208"/>
    </source>
</evidence>
<evidence type="ECO:0000256" key="10">
    <source>
        <dbReference type="SAM" id="MobiDB-lite"/>
    </source>
</evidence>
<keyword evidence="14" id="KW-1185">Reference proteome</keyword>
<evidence type="ECO:0000256" key="9">
    <source>
        <dbReference type="HAMAP-Rule" id="MF_00920"/>
    </source>
</evidence>
<accession>A0A2T4MK54</accession>
<dbReference type="InterPro" id="IPR042101">
    <property type="entry name" value="SRP54_N_sf"/>
</dbReference>
<dbReference type="EC" id="3.6.5.4" evidence="9"/>
<dbReference type="EMBL" id="NEFX01000001">
    <property type="protein sequence ID" value="OTW32288.1"/>
    <property type="molecule type" value="Genomic_DNA"/>
</dbReference>
<dbReference type="CDD" id="cd17874">
    <property type="entry name" value="FtsY"/>
    <property type="match status" value="1"/>
</dbReference>
<dbReference type="PROSITE" id="PS00300">
    <property type="entry name" value="SRP54"/>
    <property type="match status" value="1"/>
</dbReference>
<keyword evidence="6 9" id="KW-0472">Membrane</keyword>
<dbReference type="GO" id="GO:0005525">
    <property type="term" value="F:GTP binding"/>
    <property type="evidence" value="ECO:0007669"/>
    <property type="project" value="UniProtKB-UniRule"/>
</dbReference>
<comment type="caution">
    <text evidence="12">The sequence shown here is derived from an EMBL/GenBank/DDBJ whole genome shotgun (WGS) entry which is preliminary data.</text>
</comment>
<comment type="similarity">
    <text evidence="9">Belongs to the GTP-binding SRP family. FtsY subfamily.</text>
</comment>
<dbReference type="PANTHER" id="PTHR43134">
    <property type="entry name" value="SIGNAL RECOGNITION PARTICLE RECEPTOR SUBUNIT ALPHA"/>
    <property type="match status" value="1"/>
</dbReference>
<dbReference type="Gene3D" id="3.40.50.300">
    <property type="entry name" value="P-loop containing nucleotide triphosphate hydrolases"/>
    <property type="match status" value="1"/>
</dbReference>
<proteinExistence type="inferred from homology"/>
<dbReference type="SMART" id="SM00962">
    <property type="entry name" value="SRP54"/>
    <property type="match status" value="1"/>
</dbReference>
<dbReference type="SUPFAM" id="SSF47364">
    <property type="entry name" value="Domain of the SRP/SRP receptor G-proteins"/>
    <property type="match status" value="1"/>
</dbReference>
<dbReference type="SUPFAM" id="SSF52540">
    <property type="entry name" value="P-loop containing nucleoside triphosphate hydrolases"/>
    <property type="match status" value="1"/>
</dbReference>
<evidence type="ECO:0000256" key="8">
    <source>
        <dbReference type="ARBA" id="ARBA00048027"/>
    </source>
</evidence>
<dbReference type="AlphaFoldDB" id="A0A2T4MK54"/>
<evidence type="ECO:0000256" key="3">
    <source>
        <dbReference type="ARBA" id="ARBA00022741"/>
    </source>
</evidence>
<comment type="subunit">
    <text evidence="9">Part of the signal recognition particle protein translocation system, which is composed of SRP and FtsY.</text>
</comment>
<evidence type="ECO:0000313" key="12">
    <source>
        <dbReference type="EMBL" id="NJI03190.1"/>
    </source>
</evidence>
<protein>
    <recommendedName>
        <fullName evidence="9">Signal recognition particle receptor FtsY</fullName>
        <shortName evidence="9">SRP receptor</shortName>
        <ecNumber evidence="9">3.6.5.4</ecNumber>
    </recommendedName>
</protein>
<evidence type="ECO:0000313" key="15">
    <source>
        <dbReference type="Proteomes" id="UP000646308"/>
    </source>
</evidence>
<dbReference type="EMBL" id="WMFL01000082">
    <property type="protein sequence ID" value="NJI03190.1"/>
    <property type="molecule type" value="Genomic_DNA"/>
</dbReference>
<keyword evidence="5 9" id="KW-0342">GTP-binding</keyword>
<dbReference type="InterPro" id="IPR013822">
    <property type="entry name" value="Signal_recog_particl_SRP54_hlx"/>
</dbReference>
<dbReference type="GeneID" id="57691369"/>
<dbReference type="InterPro" id="IPR000897">
    <property type="entry name" value="SRP54_GTPase_dom"/>
</dbReference>